<keyword evidence="6" id="KW-0067">ATP-binding</keyword>
<feature type="region of interest" description="Disordered" evidence="10">
    <location>
        <begin position="399"/>
        <end position="444"/>
    </location>
</feature>
<evidence type="ECO:0000259" key="11">
    <source>
        <dbReference type="PROSITE" id="PS51165"/>
    </source>
</evidence>
<organism evidence="12 13">
    <name type="scientific">Tritrichomonas musculus</name>
    <dbReference type="NCBI Taxonomy" id="1915356"/>
    <lineage>
        <taxon>Eukaryota</taxon>
        <taxon>Metamonada</taxon>
        <taxon>Parabasalia</taxon>
        <taxon>Tritrichomonadida</taxon>
        <taxon>Tritrichomonadidae</taxon>
        <taxon>Tritrichomonas</taxon>
    </lineage>
</organism>
<feature type="compositionally biased region" description="Acidic residues" evidence="10">
    <location>
        <begin position="401"/>
        <end position="411"/>
    </location>
</feature>
<evidence type="ECO:0000313" key="13">
    <source>
        <dbReference type="Proteomes" id="UP001470230"/>
    </source>
</evidence>
<dbReference type="PROSITE" id="PS51165">
    <property type="entry name" value="THUMP"/>
    <property type="match status" value="1"/>
</dbReference>
<dbReference type="PANTHER" id="PTHR43209">
    <property type="entry name" value="TRNA SULFURTRANSFERASE"/>
    <property type="match status" value="1"/>
</dbReference>
<sequence length="444" mass="50640">MAANQENETIMYVYHPHELTLKGKNRIQFEKQLTENLRAQMKEQGVNVIKIEQSTGRHFLTAPAADEEKIKEVSPRVFGIANYARCYKCDRDFELLKKETLEHFRRFLEQRPIKSFKVDCSRVDKKFQLQSPVVNKEIGAVIHDELKIPVDVHNPEIMLRIEVLSDKFIYFYDRHLGALGLPVRSSGNIVSLLSGGFDSPVASWMMMRRGCNIVYVHFHSAPFGEWKSSITKIRRIVRQLHLYGGPKRFYAVAIGELQRQIANSAPEKLRVTLYRRLMMRVAKRIAEKDKCTALATGDSLGQVASQTIDSMTSIQVVVEPMLIMRPLLAFCKEEIMDRARAIGTFEISEMKGGDCCSHMLPKKVSTKPTIESAEEGEKDLNIQEMVETALQAADFMSIDDPWNEDDKDEDAVCPFTLGPAKKDGEAENDDDEDEDENENEDDKE</sequence>
<dbReference type="Proteomes" id="UP001470230">
    <property type="component" value="Unassembled WGS sequence"/>
</dbReference>
<evidence type="ECO:0000256" key="5">
    <source>
        <dbReference type="ARBA" id="ARBA00022741"/>
    </source>
</evidence>
<dbReference type="InterPro" id="IPR004114">
    <property type="entry name" value="THUMP_dom"/>
</dbReference>
<evidence type="ECO:0000256" key="1">
    <source>
        <dbReference type="ARBA" id="ARBA00004496"/>
    </source>
</evidence>
<dbReference type="CDD" id="cd11716">
    <property type="entry name" value="THUMP_ThiI"/>
    <property type="match status" value="1"/>
</dbReference>
<dbReference type="Gene3D" id="3.30.2130.30">
    <property type="match status" value="1"/>
</dbReference>
<dbReference type="NCBIfam" id="TIGR00342">
    <property type="entry name" value="tRNA uracil 4-sulfurtransferase ThiI"/>
    <property type="match status" value="1"/>
</dbReference>
<evidence type="ECO:0000256" key="7">
    <source>
        <dbReference type="ARBA" id="ARBA00022884"/>
    </source>
</evidence>
<evidence type="ECO:0000256" key="9">
    <source>
        <dbReference type="PROSITE-ProRule" id="PRU00529"/>
    </source>
</evidence>
<keyword evidence="3" id="KW-0820">tRNA-binding</keyword>
<name>A0ABR2JXW1_9EUKA</name>
<feature type="domain" description="THUMP" evidence="11">
    <location>
        <begin position="68"/>
        <end position="174"/>
    </location>
</feature>
<dbReference type="InterPro" id="IPR014729">
    <property type="entry name" value="Rossmann-like_a/b/a_fold"/>
</dbReference>
<dbReference type="EMBL" id="JAPFFF010000009">
    <property type="protein sequence ID" value="KAK8882680.1"/>
    <property type="molecule type" value="Genomic_DNA"/>
</dbReference>
<reference evidence="12 13" key="1">
    <citation type="submission" date="2024-04" db="EMBL/GenBank/DDBJ databases">
        <title>Tritrichomonas musculus Genome.</title>
        <authorList>
            <person name="Alves-Ferreira E."/>
            <person name="Grigg M."/>
            <person name="Lorenzi H."/>
            <person name="Galac M."/>
        </authorList>
    </citation>
    <scope>NUCLEOTIDE SEQUENCE [LARGE SCALE GENOMIC DNA]</scope>
    <source>
        <strain evidence="12 13">EAF2021</strain>
    </source>
</reference>
<protein>
    <recommendedName>
        <fullName evidence="11">THUMP domain-containing protein</fullName>
    </recommendedName>
</protein>
<evidence type="ECO:0000256" key="4">
    <source>
        <dbReference type="ARBA" id="ARBA00022679"/>
    </source>
</evidence>
<dbReference type="InterPro" id="IPR049961">
    <property type="entry name" value="ThiI_N"/>
</dbReference>
<keyword evidence="7 9" id="KW-0694">RNA-binding</keyword>
<evidence type="ECO:0000313" key="12">
    <source>
        <dbReference type="EMBL" id="KAK8882680.1"/>
    </source>
</evidence>
<accession>A0ABR2JXW1</accession>
<dbReference type="CDD" id="cd01712">
    <property type="entry name" value="PPase_ThiI"/>
    <property type="match status" value="1"/>
</dbReference>
<dbReference type="SUPFAM" id="SSF52402">
    <property type="entry name" value="Adenine nucleotide alpha hydrolases-like"/>
    <property type="match status" value="1"/>
</dbReference>
<dbReference type="SUPFAM" id="SSF143437">
    <property type="entry name" value="THUMP domain-like"/>
    <property type="match status" value="1"/>
</dbReference>
<keyword evidence="5" id="KW-0547">Nucleotide-binding</keyword>
<dbReference type="InterPro" id="IPR049962">
    <property type="entry name" value="THUMP_ThiI"/>
</dbReference>
<dbReference type="InterPro" id="IPR003720">
    <property type="entry name" value="tRNA_STrfase"/>
</dbReference>
<feature type="compositionally biased region" description="Acidic residues" evidence="10">
    <location>
        <begin position="426"/>
        <end position="444"/>
    </location>
</feature>
<dbReference type="Gene3D" id="3.40.50.620">
    <property type="entry name" value="HUPs"/>
    <property type="match status" value="1"/>
</dbReference>
<keyword evidence="8" id="KW-0784">Thiamine biosynthesis</keyword>
<dbReference type="InterPro" id="IPR050102">
    <property type="entry name" value="tRNA_sulfurtransferase_ThiI"/>
</dbReference>
<evidence type="ECO:0000256" key="8">
    <source>
        <dbReference type="ARBA" id="ARBA00022977"/>
    </source>
</evidence>
<evidence type="ECO:0000256" key="3">
    <source>
        <dbReference type="ARBA" id="ARBA00022555"/>
    </source>
</evidence>
<gene>
    <name evidence="12" type="ORF">M9Y10_045322</name>
</gene>
<evidence type="ECO:0000256" key="10">
    <source>
        <dbReference type="SAM" id="MobiDB-lite"/>
    </source>
</evidence>
<keyword evidence="4" id="KW-0808">Transferase</keyword>
<evidence type="ECO:0000256" key="2">
    <source>
        <dbReference type="ARBA" id="ARBA00022490"/>
    </source>
</evidence>
<dbReference type="InterPro" id="IPR054173">
    <property type="entry name" value="ThiI_fer"/>
</dbReference>
<keyword evidence="2" id="KW-0963">Cytoplasm</keyword>
<dbReference type="SMART" id="SM00981">
    <property type="entry name" value="THUMP"/>
    <property type="match status" value="1"/>
</dbReference>
<dbReference type="HAMAP" id="MF_00021">
    <property type="entry name" value="ThiI"/>
    <property type="match status" value="1"/>
</dbReference>
<dbReference type="InterPro" id="IPR020536">
    <property type="entry name" value="ThiI_AANH"/>
</dbReference>
<comment type="subcellular location">
    <subcellularLocation>
        <location evidence="1">Cytoplasm</location>
    </subcellularLocation>
</comment>
<comment type="caution">
    <text evidence="12">The sequence shown here is derived from an EMBL/GenBank/DDBJ whole genome shotgun (WGS) entry which is preliminary data.</text>
</comment>
<evidence type="ECO:0000256" key="6">
    <source>
        <dbReference type="ARBA" id="ARBA00022840"/>
    </source>
</evidence>
<dbReference type="Pfam" id="PF02568">
    <property type="entry name" value="ThiI"/>
    <property type="match status" value="1"/>
</dbReference>
<dbReference type="Pfam" id="PF22025">
    <property type="entry name" value="ThiI_fer"/>
    <property type="match status" value="1"/>
</dbReference>
<proteinExistence type="inferred from homology"/>
<dbReference type="PANTHER" id="PTHR43209:SF1">
    <property type="entry name" value="TRNA SULFURTRANSFERASE"/>
    <property type="match status" value="1"/>
</dbReference>
<keyword evidence="13" id="KW-1185">Reference proteome</keyword>
<dbReference type="Pfam" id="PF02926">
    <property type="entry name" value="THUMP"/>
    <property type="match status" value="1"/>
</dbReference>